<dbReference type="InterPro" id="IPR000719">
    <property type="entry name" value="Prot_kinase_dom"/>
</dbReference>
<reference evidence="2" key="1">
    <citation type="journal article" date="2018" name="Genome Biol. Evol.">
        <title>Genomics and development of Lentinus tigrinus, a white-rot wood-decaying mushroom with dimorphic fruiting bodies.</title>
        <authorList>
            <person name="Wu B."/>
            <person name="Xu Z."/>
            <person name="Knudson A."/>
            <person name="Carlson A."/>
            <person name="Chen N."/>
            <person name="Kovaka S."/>
            <person name="LaButti K."/>
            <person name="Lipzen A."/>
            <person name="Pennachio C."/>
            <person name="Riley R."/>
            <person name="Schakwitz W."/>
            <person name="Umezawa K."/>
            <person name="Ohm R.A."/>
            <person name="Grigoriev I.V."/>
            <person name="Nagy L.G."/>
            <person name="Gibbons J."/>
            <person name="Hibbett D."/>
        </authorList>
    </citation>
    <scope>NUCLEOTIDE SEQUENCE [LARGE SCALE GENOMIC DNA]</scope>
    <source>
        <strain evidence="2">ALCF2SS1-6</strain>
    </source>
</reference>
<name>A0A5C2RQ13_9APHY</name>
<dbReference type="Pfam" id="PF00069">
    <property type="entry name" value="Pkinase"/>
    <property type="match status" value="1"/>
</dbReference>
<dbReference type="Gene3D" id="1.10.510.10">
    <property type="entry name" value="Transferase(Phosphotransferase) domain 1"/>
    <property type="match status" value="1"/>
</dbReference>
<dbReference type="EMBL" id="ML122327">
    <property type="protein sequence ID" value="RPD53221.1"/>
    <property type="molecule type" value="Genomic_DNA"/>
</dbReference>
<dbReference type="OrthoDB" id="5987198at2759"/>
<dbReference type="PANTHER" id="PTHR44167">
    <property type="entry name" value="OVARIAN-SPECIFIC SERINE/THREONINE-PROTEIN KINASE LOK-RELATED"/>
    <property type="match status" value="1"/>
</dbReference>
<dbReference type="InterPro" id="IPR011009">
    <property type="entry name" value="Kinase-like_dom_sf"/>
</dbReference>
<dbReference type="GO" id="GO:0044773">
    <property type="term" value="P:mitotic DNA damage checkpoint signaling"/>
    <property type="evidence" value="ECO:0007669"/>
    <property type="project" value="TreeGrafter"/>
</dbReference>
<organism evidence="2 3">
    <name type="scientific">Lentinus tigrinus ALCF2SS1-6</name>
    <dbReference type="NCBI Taxonomy" id="1328759"/>
    <lineage>
        <taxon>Eukaryota</taxon>
        <taxon>Fungi</taxon>
        <taxon>Dikarya</taxon>
        <taxon>Basidiomycota</taxon>
        <taxon>Agaricomycotina</taxon>
        <taxon>Agaricomycetes</taxon>
        <taxon>Polyporales</taxon>
        <taxon>Polyporaceae</taxon>
        <taxon>Lentinus</taxon>
    </lineage>
</organism>
<evidence type="ECO:0000313" key="2">
    <source>
        <dbReference type="EMBL" id="RPD53221.1"/>
    </source>
</evidence>
<proteinExistence type="predicted"/>
<keyword evidence="3" id="KW-1185">Reference proteome</keyword>
<dbReference type="GO" id="GO:0005524">
    <property type="term" value="F:ATP binding"/>
    <property type="evidence" value="ECO:0007669"/>
    <property type="project" value="InterPro"/>
</dbReference>
<dbReference type="SUPFAM" id="SSF56112">
    <property type="entry name" value="Protein kinase-like (PK-like)"/>
    <property type="match status" value="1"/>
</dbReference>
<gene>
    <name evidence="2" type="ORF">L227DRAFT_557944</name>
</gene>
<protein>
    <recommendedName>
        <fullName evidence="1">Protein kinase domain-containing protein</fullName>
    </recommendedName>
</protein>
<accession>A0A5C2RQ13</accession>
<dbReference type="AlphaFoldDB" id="A0A5C2RQ13"/>
<dbReference type="STRING" id="1328759.A0A5C2RQ13"/>
<dbReference type="GO" id="GO:0005634">
    <property type="term" value="C:nucleus"/>
    <property type="evidence" value="ECO:0007669"/>
    <property type="project" value="TreeGrafter"/>
</dbReference>
<evidence type="ECO:0000259" key="1">
    <source>
        <dbReference type="PROSITE" id="PS50011"/>
    </source>
</evidence>
<dbReference type="SMART" id="SM00220">
    <property type="entry name" value="S_TKc"/>
    <property type="match status" value="1"/>
</dbReference>
<dbReference type="PROSITE" id="PS50011">
    <property type="entry name" value="PROTEIN_KINASE_DOM"/>
    <property type="match status" value="1"/>
</dbReference>
<dbReference type="PANTHER" id="PTHR44167:SF24">
    <property type="entry name" value="SERINE_THREONINE-PROTEIN KINASE CHK2"/>
    <property type="match status" value="1"/>
</dbReference>
<dbReference type="GO" id="GO:0004674">
    <property type="term" value="F:protein serine/threonine kinase activity"/>
    <property type="evidence" value="ECO:0007669"/>
    <property type="project" value="TreeGrafter"/>
</dbReference>
<sequence length="379" mass="44598">MDDALARRVAELQAAGHEIGMLSDIELWWRDHQEWLAEKGYMLRPRYKPGWKPSWVGRMKKYQYPEDFEDRHRPNLIDVLDATRVSDNGLVALKRVKKKISPHEIEMAQYLYSEPLRSDPRNHTVPILEILPVPDDPEVTLMVMPLLRSCDDPDFYTLGEAMSFLAQVFEGLQYMHELHVAHRDAKGGNIMYDPRPLFPDMYHPVETYKRRDWKGRAKYSTRTKCPVRYYFIDFGLSRRYDPKDGPPREHPVIGGDKTVPEFKNWNGQLLDPFPTDIYYIGNMIRRTLLAPYKGLDFLAPLVKDMIQADPAQRPTAQEVTRRFEELLKPLSQWKLRSRLVPVQEDSLYKLFRNIRYPFRTLRYVLTRKPAIPPTPPPSF</sequence>
<feature type="domain" description="Protein kinase" evidence="1">
    <location>
        <begin position="1"/>
        <end position="351"/>
    </location>
</feature>
<dbReference type="Proteomes" id="UP000313359">
    <property type="component" value="Unassembled WGS sequence"/>
</dbReference>
<evidence type="ECO:0000313" key="3">
    <source>
        <dbReference type="Proteomes" id="UP000313359"/>
    </source>
</evidence>